<comment type="caution">
    <text evidence="2">The sequence shown here is derived from an EMBL/GenBank/DDBJ whole genome shotgun (WGS) entry which is preliminary data.</text>
</comment>
<dbReference type="EMBL" id="PTPZ01000011">
    <property type="protein sequence ID" value="PPZ90504.1"/>
    <property type="molecule type" value="Genomic_DNA"/>
</dbReference>
<evidence type="ECO:0000256" key="1">
    <source>
        <dbReference type="SAM" id="MobiDB-lite"/>
    </source>
</evidence>
<accession>A0A2S7I1Q4</accession>
<dbReference type="AlphaFoldDB" id="A0A2S7I1Q4"/>
<sequence length="80" mass="9299">MKKYISLLSIASAFLMQSCERSDSDVKITQQRNQNMKTLSHKKTVKIEETNATATSETDTKDDEPKRDKQHWRIIKDTIL</sequence>
<gene>
    <name evidence="2" type="ORF">C3729_12860</name>
</gene>
<protein>
    <recommendedName>
        <fullName evidence="4">Lipoprotein</fullName>
    </recommendedName>
</protein>
<reference evidence="2 3" key="1">
    <citation type="submission" date="2018-02" db="EMBL/GenBank/DDBJ databases">
        <title>Draft genome sequence of bacterial isolates from marine environment.</title>
        <authorList>
            <person name="Singh S.K."/>
            <person name="Hill R."/>
            <person name="Major S."/>
            <person name="Cai H."/>
            <person name="Li Y."/>
        </authorList>
    </citation>
    <scope>NUCLEOTIDE SEQUENCE [LARGE SCALE GENOMIC DNA]</scope>
    <source>
        <strain evidence="2 3">IMET F</strain>
    </source>
</reference>
<evidence type="ECO:0000313" key="3">
    <source>
        <dbReference type="Proteomes" id="UP000238565"/>
    </source>
</evidence>
<feature type="region of interest" description="Disordered" evidence="1">
    <location>
        <begin position="47"/>
        <end position="80"/>
    </location>
</feature>
<proteinExistence type="predicted"/>
<evidence type="ECO:0008006" key="4">
    <source>
        <dbReference type="Google" id="ProtNLM"/>
    </source>
</evidence>
<dbReference type="PROSITE" id="PS51257">
    <property type="entry name" value="PROKAR_LIPOPROTEIN"/>
    <property type="match status" value="1"/>
</dbReference>
<dbReference type="RefSeq" id="WP_104794526.1">
    <property type="nucleotide sequence ID" value="NZ_JASMRQ010000008.1"/>
</dbReference>
<evidence type="ECO:0000313" key="2">
    <source>
        <dbReference type="EMBL" id="PPZ90504.1"/>
    </source>
</evidence>
<name>A0A2S7I1Q4_9FLAO</name>
<organism evidence="2 3">
    <name type="scientific">Cloacibacterium normanense</name>
    <dbReference type="NCBI Taxonomy" id="237258"/>
    <lineage>
        <taxon>Bacteria</taxon>
        <taxon>Pseudomonadati</taxon>
        <taxon>Bacteroidota</taxon>
        <taxon>Flavobacteriia</taxon>
        <taxon>Flavobacteriales</taxon>
        <taxon>Weeksellaceae</taxon>
    </lineage>
</organism>
<dbReference type="Proteomes" id="UP000238565">
    <property type="component" value="Unassembled WGS sequence"/>
</dbReference>